<keyword evidence="2" id="KW-1185">Reference proteome</keyword>
<dbReference type="InterPro" id="IPR036047">
    <property type="entry name" value="F-box-like_dom_sf"/>
</dbReference>
<dbReference type="PANTHER" id="PTHR31264:SF11">
    <property type="entry name" value="OS07G0555100 PROTEIN"/>
    <property type="match status" value="1"/>
</dbReference>
<name>A0A5J9VQJ9_9POAL</name>
<sequence>MASPPPPILGSQALSALTDELLEEIFLRVSTPTDLVRASVGCASFRRIITDRSFLRRFRAIHPPPLLGFIGVDDFHSAQPPHPSAPLVRALAHADDFFSFIPAGKWSTPWCTLDVRQGRVLLECSPEQVTSEYYDITDLGDFELVVCDPLFRRYVLLPPVPDELTAGHGRLVDFGAFLAPTGDDDEETSFRVICTAWNETRLFAFVFYSVTEQWNLAASPSWYSLGTDMPSSHHCSTCFDYAQGCFYLTALWRDKMLMLDSVRMDFSIINNDWSIYRASGHGQPCISVSAEGIPLMFFFGDLNENGSIDDIPRLHVTKLNDTRDQWELEKIIPLPKDYEFFTLGAAEDFLFLRGVPEEDHSTRHYFALEINTSELKRVCRMRRRFFRKKERKKCECTTDKEVT</sequence>
<organism evidence="1 2">
    <name type="scientific">Eragrostis curvula</name>
    <name type="common">weeping love grass</name>
    <dbReference type="NCBI Taxonomy" id="38414"/>
    <lineage>
        <taxon>Eukaryota</taxon>
        <taxon>Viridiplantae</taxon>
        <taxon>Streptophyta</taxon>
        <taxon>Embryophyta</taxon>
        <taxon>Tracheophyta</taxon>
        <taxon>Spermatophyta</taxon>
        <taxon>Magnoliopsida</taxon>
        <taxon>Liliopsida</taxon>
        <taxon>Poales</taxon>
        <taxon>Poaceae</taxon>
        <taxon>PACMAD clade</taxon>
        <taxon>Chloridoideae</taxon>
        <taxon>Eragrostideae</taxon>
        <taxon>Eragrostidinae</taxon>
        <taxon>Eragrostis</taxon>
    </lineage>
</organism>
<feature type="non-terminal residue" evidence="1">
    <location>
        <position position="1"/>
    </location>
</feature>
<dbReference type="EMBL" id="RWGY01000007">
    <property type="protein sequence ID" value="TVU38453.1"/>
    <property type="molecule type" value="Genomic_DNA"/>
</dbReference>
<dbReference type="OrthoDB" id="655770at2759"/>
<evidence type="ECO:0008006" key="3">
    <source>
        <dbReference type="Google" id="ProtNLM"/>
    </source>
</evidence>
<protein>
    <recommendedName>
        <fullName evidence="3">F-box domain-containing protein</fullName>
    </recommendedName>
</protein>
<dbReference type="AlphaFoldDB" id="A0A5J9VQJ9"/>
<evidence type="ECO:0000313" key="2">
    <source>
        <dbReference type="Proteomes" id="UP000324897"/>
    </source>
</evidence>
<evidence type="ECO:0000313" key="1">
    <source>
        <dbReference type="EMBL" id="TVU38453.1"/>
    </source>
</evidence>
<dbReference type="Gene3D" id="1.20.1280.50">
    <property type="match status" value="1"/>
</dbReference>
<comment type="caution">
    <text evidence="1">The sequence shown here is derived from an EMBL/GenBank/DDBJ whole genome shotgun (WGS) entry which is preliminary data.</text>
</comment>
<dbReference type="PANTHER" id="PTHR31264">
    <property type="entry name" value="OS07G0554500 PROTEIN-RELATED"/>
    <property type="match status" value="1"/>
</dbReference>
<reference evidence="1 2" key="1">
    <citation type="journal article" date="2019" name="Sci. Rep.">
        <title>A high-quality genome of Eragrostis curvula grass provides insights into Poaceae evolution and supports new strategies to enhance forage quality.</title>
        <authorList>
            <person name="Carballo J."/>
            <person name="Santos B.A.C.M."/>
            <person name="Zappacosta D."/>
            <person name="Garbus I."/>
            <person name="Selva J.P."/>
            <person name="Gallo C.A."/>
            <person name="Diaz A."/>
            <person name="Albertini E."/>
            <person name="Caccamo M."/>
            <person name="Echenique V."/>
        </authorList>
    </citation>
    <scope>NUCLEOTIDE SEQUENCE [LARGE SCALE GENOMIC DNA]</scope>
    <source>
        <strain evidence="2">cv. Victoria</strain>
        <tissue evidence="1">Leaf</tissue>
    </source>
</reference>
<dbReference type="Proteomes" id="UP000324897">
    <property type="component" value="Chromosome 4"/>
</dbReference>
<dbReference type="Gramene" id="TVU38453">
    <property type="protein sequence ID" value="TVU38453"/>
    <property type="gene ID" value="EJB05_11824"/>
</dbReference>
<accession>A0A5J9VQJ9</accession>
<dbReference type="SUPFAM" id="SSF81383">
    <property type="entry name" value="F-box domain"/>
    <property type="match status" value="1"/>
</dbReference>
<gene>
    <name evidence="1" type="ORF">EJB05_11824</name>
</gene>
<proteinExistence type="predicted"/>